<protein>
    <recommendedName>
        <fullName evidence="1">DUF11 domain-containing protein</fullName>
    </recommendedName>
</protein>
<dbReference type="Proteomes" id="UP001315001">
    <property type="component" value="Unassembled WGS sequence"/>
</dbReference>
<gene>
    <name evidence="2" type="ORF">JYQ75_00105</name>
</gene>
<dbReference type="PANTHER" id="PTHR34819:SF3">
    <property type="entry name" value="CELL SURFACE PROTEIN"/>
    <property type="match status" value="1"/>
</dbReference>
<dbReference type="NCBIfam" id="TIGR01451">
    <property type="entry name" value="B_ant_repeat"/>
    <property type="match status" value="2"/>
</dbReference>
<proteinExistence type="predicted"/>
<dbReference type="PANTHER" id="PTHR34819">
    <property type="entry name" value="LARGE CYSTEINE-RICH PERIPLASMIC PROTEIN OMCB"/>
    <property type="match status" value="1"/>
</dbReference>
<dbReference type="InterPro" id="IPR047589">
    <property type="entry name" value="DUF11_rpt"/>
</dbReference>
<dbReference type="InterPro" id="IPR051172">
    <property type="entry name" value="Chlamydia_OmcB"/>
</dbReference>
<feature type="non-terminal residue" evidence="2">
    <location>
        <position position="1"/>
    </location>
</feature>
<name>A0ABS3ZEW2_9FIRM</name>
<accession>A0ABS3ZEW2</accession>
<evidence type="ECO:0000259" key="1">
    <source>
        <dbReference type="Pfam" id="PF01345"/>
    </source>
</evidence>
<evidence type="ECO:0000313" key="3">
    <source>
        <dbReference type="Proteomes" id="UP001315001"/>
    </source>
</evidence>
<dbReference type="Pfam" id="PF01345">
    <property type="entry name" value="DUF11"/>
    <property type="match status" value="1"/>
</dbReference>
<dbReference type="EMBL" id="JAFIQO010000009">
    <property type="protein sequence ID" value="MBP0055834.1"/>
    <property type="molecule type" value="Genomic_DNA"/>
</dbReference>
<organism evidence="2 3">
    <name type="scientific">Anaerobutyricum soehngenii</name>
    <dbReference type="NCBI Taxonomy" id="105843"/>
    <lineage>
        <taxon>Bacteria</taxon>
        <taxon>Bacillati</taxon>
        <taxon>Bacillota</taxon>
        <taxon>Clostridia</taxon>
        <taxon>Lachnospirales</taxon>
        <taxon>Lachnospiraceae</taxon>
        <taxon>Anaerobutyricum</taxon>
    </lineage>
</organism>
<dbReference type="RefSeq" id="WP_245194316.1">
    <property type="nucleotide sequence ID" value="NZ_JAFIQO010000009.1"/>
</dbReference>
<sequence>DLQKLSGFTDLVKSKDNEYVYAFLNQAKTHIDSQIKYEGQTGVKDRITDKVQTAVETADPTIKKESSKYEWQVGDKVDYTINVGDANSNSIADNVVVTDESLPKAMLPDKDSITISSTFDKEKSGAPEDRDISKDAKIEYTEKGFVITIPKLYRGEVATIKLTCTAKEKSTYDSITDQWADCLEKANADKKLTCVNGEVIENRAFVTATLMLKDKDTPPDDLERVWVNTPHLNIKKSVEKKEYKVGETVKYTLVVTNVHEGTLARDIVITDQLQTPGETIVEGTIRLKDETGAVYDLGKKAGKDAEKPYLETQDDTSFKITTGMN</sequence>
<dbReference type="Gene3D" id="2.60.40.740">
    <property type="match status" value="2"/>
</dbReference>
<reference evidence="2 3" key="1">
    <citation type="submission" date="2021-02" db="EMBL/GenBank/DDBJ databases">
        <title>Lactate utilizing bacteria of the human gut.</title>
        <authorList>
            <person name="Sheridan P.O."/>
        </authorList>
    </citation>
    <scope>NUCLEOTIDE SEQUENCE [LARGE SCALE GENOMIC DNA]</scope>
    <source>
        <strain evidence="2 3">HTF-83D</strain>
    </source>
</reference>
<evidence type="ECO:0000313" key="2">
    <source>
        <dbReference type="EMBL" id="MBP0055834.1"/>
    </source>
</evidence>
<comment type="caution">
    <text evidence="2">The sequence shown here is derived from an EMBL/GenBank/DDBJ whole genome shotgun (WGS) entry which is preliminary data.</text>
</comment>
<feature type="domain" description="DUF11" evidence="1">
    <location>
        <begin position="232"/>
        <end position="283"/>
    </location>
</feature>
<feature type="non-terminal residue" evidence="2">
    <location>
        <position position="325"/>
    </location>
</feature>
<keyword evidence="3" id="KW-1185">Reference proteome</keyword>
<dbReference type="InterPro" id="IPR001434">
    <property type="entry name" value="OmcB-like_DUF11"/>
</dbReference>